<reference evidence="3 4" key="1">
    <citation type="submission" date="2019-12" db="EMBL/GenBank/DDBJ databases">
        <authorList>
            <person name="Kim Y.S."/>
        </authorList>
    </citation>
    <scope>NUCLEOTIDE SEQUENCE [LARGE SCALE GENOMIC DNA]</scope>
    <source>
        <strain evidence="3 4">GA093</strain>
    </source>
</reference>
<accession>A0A6I4NKI5</accession>
<dbReference type="Proteomes" id="UP000471501">
    <property type="component" value="Unassembled WGS sequence"/>
</dbReference>
<keyword evidence="2" id="KW-0812">Transmembrane</keyword>
<protein>
    <submittedName>
        <fullName evidence="3">Uncharacterized protein</fullName>
    </submittedName>
</protein>
<keyword evidence="1" id="KW-0175">Coiled coil</keyword>
<organism evidence="3 4">
    <name type="scientific">Flavobacterium hydrocarbonoxydans</name>
    <dbReference type="NCBI Taxonomy" id="2683249"/>
    <lineage>
        <taxon>Bacteria</taxon>
        <taxon>Pseudomonadati</taxon>
        <taxon>Bacteroidota</taxon>
        <taxon>Flavobacteriia</taxon>
        <taxon>Flavobacteriales</taxon>
        <taxon>Flavobacteriaceae</taxon>
        <taxon>Flavobacterium</taxon>
    </lineage>
</organism>
<sequence>MKINPKYTSRHELLKTLQARKDQKWSPDNIDIRDTSLEFDKLTENSGLPETDVIQQIRYLINEKEINEAEFEYSRFYYSISDSGTAAYHDQKYLTKGRKEYLDNIYDVLKNVSTFILLLLAVITFIGNWISNSRKNQEIESIKIELKHLKDSMHSEKEKIIKKK</sequence>
<name>A0A6I4NKI5_9FLAO</name>
<evidence type="ECO:0000256" key="1">
    <source>
        <dbReference type="SAM" id="Coils"/>
    </source>
</evidence>
<comment type="caution">
    <text evidence="3">The sequence shown here is derived from an EMBL/GenBank/DDBJ whole genome shotgun (WGS) entry which is preliminary data.</text>
</comment>
<evidence type="ECO:0000313" key="3">
    <source>
        <dbReference type="EMBL" id="MWB95006.1"/>
    </source>
</evidence>
<feature type="transmembrane region" description="Helical" evidence="2">
    <location>
        <begin position="108"/>
        <end position="130"/>
    </location>
</feature>
<evidence type="ECO:0000313" key="4">
    <source>
        <dbReference type="Proteomes" id="UP000471501"/>
    </source>
</evidence>
<gene>
    <name evidence="3" type="ORF">GON26_11570</name>
</gene>
<evidence type="ECO:0000256" key="2">
    <source>
        <dbReference type="SAM" id="Phobius"/>
    </source>
</evidence>
<proteinExistence type="predicted"/>
<feature type="coiled-coil region" evidence="1">
    <location>
        <begin position="132"/>
        <end position="159"/>
    </location>
</feature>
<keyword evidence="2" id="KW-0472">Membrane</keyword>
<keyword evidence="4" id="KW-1185">Reference proteome</keyword>
<dbReference type="EMBL" id="WSTB01000005">
    <property type="protein sequence ID" value="MWB95006.1"/>
    <property type="molecule type" value="Genomic_DNA"/>
</dbReference>
<dbReference type="RefSeq" id="WP_160374935.1">
    <property type="nucleotide sequence ID" value="NZ_WSTB01000005.1"/>
</dbReference>
<dbReference type="AlphaFoldDB" id="A0A6I4NKI5"/>
<keyword evidence="2" id="KW-1133">Transmembrane helix</keyword>